<keyword evidence="2" id="KW-1133">Transmembrane helix</keyword>
<evidence type="ECO:0000256" key="1">
    <source>
        <dbReference type="SAM" id="MobiDB-lite"/>
    </source>
</evidence>
<evidence type="ECO:0000313" key="4">
    <source>
        <dbReference type="Proteomes" id="UP000319836"/>
    </source>
</evidence>
<feature type="transmembrane region" description="Helical" evidence="2">
    <location>
        <begin position="96"/>
        <end position="115"/>
    </location>
</feature>
<dbReference type="Proteomes" id="UP000319836">
    <property type="component" value="Unassembled WGS sequence"/>
</dbReference>
<sequence>MGIMGFSRLLALYRRHFVDHRRERMFLASLSFFVTFGVTRFVTRAFRKQEDPLQVTIGGVHVHHLVWGILLLIVVGYMWLIHIGTDRSGAIRMGRVTALLYGIGAALTLDEFALWLNLRDVYWERQGRASVDIALMYGALVSAGLWGGPFLRAVGRQAPRILGWSVRFRRRPIAAPPREPAPLVQEPAILQDSGVSPNSGHESTR</sequence>
<name>A0A538UB10_UNCEI</name>
<protein>
    <recommendedName>
        <fullName evidence="5">Integral membrane protein</fullName>
    </recommendedName>
</protein>
<comment type="caution">
    <text evidence="3">The sequence shown here is derived from an EMBL/GenBank/DDBJ whole genome shotgun (WGS) entry which is preliminary data.</text>
</comment>
<keyword evidence="2" id="KW-0812">Transmembrane</keyword>
<feature type="compositionally biased region" description="Polar residues" evidence="1">
    <location>
        <begin position="193"/>
        <end position="205"/>
    </location>
</feature>
<organism evidence="3 4">
    <name type="scientific">Eiseniibacteriota bacterium</name>
    <dbReference type="NCBI Taxonomy" id="2212470"/>
    <lineage>
        <taxon>Bacteria</taxon>
        <taxon>Candidatus Eiseniibacteriota</taxon>
    </lineage>
</organism>
<proteinExistence type="predicted"/>
<evidence type="ECO:0000313" key="3">
    <source>
        <dbReference type="EMBL" id="TMQ73093.1"/>
    </source>
</evidence>
<gene>
    <name evidence="3" type="ORF">E6K80_00940</name>
</gene>
<feature type="region of interest" description="Disordered" evidence="1">
    <location>
        <begin position="176"/>
        <end position="205"/>
    </location>
</feature>
<evidence type="ECO:0008006" key="5">
    <source>
        <dbReference type="Google" id="ProtNLM"/>
    </source>
</evidence>
<accession>A0A538UB10</accession>
<keyword evidence="2" id="KW-0472">Membrane</keyword>
<reference evidence="3 4" key="1">
    <citation type="journal article" date="2019" name="Nat. Microbiol.">
        <title>Mediterranean grassland soil C-N compound turnover is dependent on rainfall and depth, and is mediated by genomically divergent microorganisms.</title>
        <authorList>
            <person name="Diamond S."/>
            <person name="Andeer P.F."/>
            <person name="Li Z."/>
            <person name="Crits-Christoph A."/>
            <person name="Burstein D."/>
            <person name="Anantharaman K."/>
            <person name="Lane K.R."/>
            <person name="Thomas B.C."/>
            <person name="Pan C."/>
            <person name="Northen T.R."/>
            <person name="Banfield J.F."/>
        </authorList>
    </citation>
    <scope>NUCLEOTIDE SEQUENCE [LARGE SCALE GENOMIC DNA]</scope>
    <source>
        <strain evidence="3">WS_10</strain>
    </source>
</reference>
<evidence type="ECO:0000256" key="2">
    <source>
        <dbReference type="SAM" id="Phobius"/>
    </source>
</evidence>
<dbReference type="AlphaFoldDB" id="A0A538UB10"/>
<feature type="transmembrane region" description="Helical" evidence="2">
    <location>
        <begin position="135"/>
        <end position="154"/>
    </location>
</feature>
<feature type="transmembrane region" description="Helical" evidence="2">
    <location>
        <begin position="64"/>
        <end position="84"/>
    </location>
</feature>
<dbReference type="EMBL" id="VBPA01000023">
    <property type="protein sequence ID" value="TMQ73093.1"/>
    <property type="molecule type" value="Genomic_DNA"/>
</dbReference>